<dbReference type="EC" id="5.1.3.15" evidence="3"/>
<reference evidence="5 6" key="1">
    <citation type="submission" date="2015-09" db="EMBL/GenBank/DDBJ databases">
        <title>Identification and resolution of microdiversity through metagenomic sequencing of parallel consortia.</title>
        <authorList>
            <person name="Nelson W.C."/>
            <person name="Romine M.F."/>
            <person name="Lindemann S.R."/>
        </authorList>
    </citation>
    <scope>NUCLEOTIDE SEQUENCE [LARGE SCALE GENOMIC DNA]</scope>
    <source>
        <strain evidence="5">HL-55</strain>
    </source>
</reference>
<dbReference type="GO" id="GO:0047938">
    <property type="term" value="F:glucose-6-phosphate 1-epimerase activity"/>
    <property type="evidence" value="ECO:0007669"/>
    <property type="project" value="UniProtKB-EC"/>
</dbReference>
<dbReference type="PANTHER" id="PTHR11122">
    <property type="entry name" value="APOSPORY-ASSOCIATED PROTEIN C-RELATED"/>
    <property type="match status" value="1"/>
</dbReference>
<evidence type="ECO:0000256" key="4">
    <source>
        <dbReference type="ARBA" id="ARBA00023235"/>
    </source>
</evidence>
<comment type="caution">
    <text evidence="5">The sequence shown here is derived from an EMBL/GenBank/DDBJ whole genome shotgun (WGS) entry which is preliminary data.</text>
</comment>
<dbReference type="InterPro" id="IPR011013">
    <property type="entry name" value="Gal_mutarotase_sf_dom"/>
</dbReference>
<accession>A0A0P7Z7B9</accession>
<protein>
    <recommendedName>
        <fullName evidence="3">glucose-6-phosphate 1-epimerase</fullName>
        <ecNumber evidence="3">5.1.3.15</ecNumber>
    </recommendedName>
</protein>
<comment type="catalytic activity">
    <reaction evidence="1">
        <text>alpha-D-glucose 6-phosphate = beta-D-glucose 6-phosphate</text>
        <dbReference type="Rhea" id="RHEA:16249"/>
        <dbReference type="ChEBI" id="CHEBI:58225"/>
        <dbReference type="ChEBI" id="CHEBI:58247"/>
        <dbReference type="EC" id="5.1.3.15"/>
    </reaction>
</comment>
<dbReference type="CDD" id="cd09020">
    <property type="entry name" value="D-hex-6-P-epi_like"/>
    <property type="match status" value="1"/>
</dbReference>
<name>A0A0P7Z7B9_9GAMM</name>
<dbReference type="EMBL" id="LJZQ01000002">
    <property type="protein sequence ID" value="KPQ30460.1"/>
    <property type="molecule type" value="Genomic_DNA"/>
</dbReference>
<dbReference type="GO" id="GO:0005975">
    <property type="term" value="P:carbohydrate metabolic process"/>
    <property type="evidence" value="ECO:0007669"/>
    <property type="project" value="InterPro"/>
</dbReference>
<gene>
    <name evidence="5" type="ORF">HLUCCX14_02565</name>
</gene>
<dbReference type="InterPro" id="IPR008183">
    <property type="entry name" value="Aldose_1/G6P_1-epimerase"/>
</dbReference>
<dbReference type="SUPFAM" id="SSF74650">
    <property type="entry name" value="Galactose mutarotase-like"/>
    <property type="match status" value="1"/>
</dbReference>
<evidence type="ECO:0000256" key="1">
    <source>
        <dbReference type="ARBA" id="ARBA00001096"/>
    </source>
</evidence>
<proteinExistence type="inferred from homology"/>
<comment type="similarity">
    <text evidence="2">Belongs to the glucose-6-phosphate 1-epimerase family.</text>
</comment>
<dbReference type="GO" id="GO:0030246">
    <property type="term" value="F:carbohydrate binding"/>
    <property type="evidence" value="ECO:0007669"/>
    <property type="project" value="InterPro"/>
</dbReference>
<evidence type="ECO:0000256" key="3">
    <source>
        <dbReference type="ARBA" id="ARBA00012083"/>
    </source>
</evidence>
<dbReference type="PANTHER" id="PTHR11122:SF13">
    <property type="entry name" value="GLUCOSE-6-PHOSPHATE 1-EPIMERASE"/>
    <property type="match status" value="1"/>
</dbReference>
<organism evidence="5 6">
    <name type="scientific">Marinobacter excellens HL-55</name>
    <dbReference type="NCBI Taxonomy" id="1305731"/>
    <lineage>
        <taxon>Bacteria</taxon>
        <taxon>Pseudomonadati</taxon>
        <taxon>Pseudomonadota</taxon>
        <taxon>Gammaproteobacteria</taxon>
        <taxon>Pseudomonadales</taxon>
        <taxon>Marinobacteraceae</taxon>
        <taxon>Marinobacter</taxon>
    </lineage>
</organism>
<keyword evidence="4 5" id="KW-0413">Isomerase</keyword>
<sequence>MIKLADGTVLIYSLSKQIPLRTIHLIMAESSNKPPVSVTPGQWSFTRWRTIGQLEALEVHHPLFLATIVLQGAQLTHFSPREQNNWLWLSELARFQPGHAIRGGIPICWPWFGDPAKNPPEIRKRTLNPAAHGFARTAVWHLEDVRESAHEVEISLSLNANNDFADQWQGHALALVTFSFSVRGCQIALTTTNLSRQPLAFSQALHTYLPTTDITRTRVLGLGNSQYMDTLKNWDYFCQEGPVYFDGETDRIYETGEPLTVVTPMGKRKLTPVGSDSTVVWNPGPVKAKHLSDFPDNGWQKMLCVETANAAGDYRVLNEGQSHTLGVFIGRA</sequence>
<evidence type="ECO:0000313" key="6">
    <source>
        <dbReference type="Proteomes" id="UP000050416"/>
    </source>
</evidence>
<dbReference type="Proteomes" id="UP000050416">
    <property type="component" value="Unassembled WGS sequence"/>
</dbReference>
<dbReference type="STRING" id="1305731.GCA_000934705_01359"/>
<dbReference type="Pfam" id="PF01263">
    <property type="entry name" value="Aldose_epim"/>
    <property type="match status" value="1"/>
</dbReference>
<evidence type="ECO:0000256" key="2">
    <source>
        <dbReference type="ARBA" id="ARBA00005866"/>
    </source>
</evidence>
<evidence type="ECO:0000313" key="5">
    <source>
        <dbReference type="EMBL" id="KPQ30460.1"/>
    </source>
</evidence>
<dbReference type="InterPro" id="IPR014718">
    <property type="entry name" value="GH-type_carb-bd"/>
</dbReference>
<dbReference type="PATRIC" id="fig|1305731.5.peg.3302"/>
<dbReference type="InterPro" id="IPR025532">
    <property type="entry name" value="G6P_1-epimerase"/>
</dbReference>
<dbReference type="AlphaFoldDB" id="A0A0P7Z7B9"/>
<dbReference type="Gene3D" id="2.70.98.10">
    <property type="match status" value="1"/>
</dbReference>